<evidence type="ECO:0000256" key="1">
    <source>
        <dbReference type="ARBA" id="ARBA00004651"/>
    </source>
</evidence>
<dbReference type="Pfam" id="PF13231">
    <property type="entry name" value="PMT_2"/>
    <property type="match status" value="1"/>
</dbReference>
<feature type="transmembrane region" description="Helical" evidence="9">
    <location>
        <begin position="107"/>
        <end position="126"/>
    </location>
</feature>
<evidence type="ECO:0000256" key="9">
    <source>
        <dbReference type="SAM" id="Phobius"/>
    </source>
</evidence>
<feature type="transmembrane region" description="Helical" evidence="9">
    <location>
        <begin position="459"/>
        <end position="476"/>
    </location>
</feature>
<evidence type="ECO:0000256" key="7">
    <source>
        <dbReference type="ARBA" id="ARBA00023136"/>
    </source>
</evidence>
<keyword evidence="5 9" id="KW-0812">Transmembrane</keyword>
<feature type="transmembrane region" description="Helical" evidence="9">
    <location>
        <begin position="532"/>
        <end position="550"/>
    </location>
</feature>
<evidence type="ECO:0000256" key="8">
    <source>
        <dbReference type="SAM" id="MobiDB-lite"/>
    </source>
</evidence>
<organism evidence="11 12">
    <name type="scientific">Sorangium cellulosum</name>
    <name type="common">Polyangium cellulosum</name>
    <dbReference type="NCBI Taxonomy" id="56"/>
    <lineage>
        <taxon>Bacteria</taxon>
        <taxon>Pseudomonadati</taxon>
        <taxon>Myxococcota</taxon>
        <taxon>Polyangia</taxon>
        <taxon>Polyangiales</taxon>
        <taxon>Polyangiaceae</taxon>
        <taxon>Sorangium</taxon>
    </lineage>
</organism>
<evidence type="ECO:0000256" key="6">
    <source>
        <dbReference type="ARBA" id="ARBA00022989"/>
    </source>
</evidence>
<keyword evidence="3" id="KW-0328">Glycosyltransferase</keyword>
<feature type="transmembrane region" description="Helical" evidence="9">
    <location>
        <begin position="192"/>
        <end position="209"/>
    </location>
</feature>
<keyword evidence="6 9" id="KW-1133">Transmembrane helix</keyword>
<evidence type="ECO:0000313" key="12">
    <source>
        <dbReference type="Proteomes" id="UP000295781"/>
    </source>
</evidence>
<comment type="subcellular location">
    <subcellularLocation>
        <location evidence="1">Cell membrane</location>
        <topology evidence="1">Multi-pass membrane protein</topology>
    </subcellularLocation>
</comment>
<dbReference type="PANTHER" id="PTHR33908">
    <property type="entry name" value="MANNOSYLTRANSFERASE YKCB-RELATED"/>
    <property type="match status" value="1"/>
</dbReference>
<feature type="transmembrane region" description="Helical" evidence="9">
    <location>
        <begin position="273"/>
        <end position="291"/>
    </location>
</feature>
<dbReference type="GO" id="GO:0005886">
    <property type="term" value="C:plasma membrane"/>
    <property type="evidence" value="ECO:0007669"/>
    <property type="project" value="UniProtKB-SubCell"/>
</dbReference>
<feature type="transmembrane region" description="Helical" evidence="9">
    <location>
        <begin position="246"/>
        <end position="264"/>
    </location>
</feature>
<keyword evidence="7 9" id="KW-0472">Membrane</keyword>
<dbReference type="InterPro" id="IPR038731">
    <property type="entry name" value="RgtA/B/C-like"/>
</dbReference>
<protein>
    <recommendedName>
        <fullName evidence="10">Glycosyltransferase RgtA/B/C/D-like domain-containing protein</fullName>
    </recommendedName>
</protein>
<dbReference type="GO" id="GO:0009103">
    <property type="term" value="P:lipopolysaccharide biosynthetic process"/>
    <property type="evidence" value="ECO:0007669"/>
    <property type="project" value="UniProtKB-ARBA"/>
</dbReference>
<evidence type="ECO:0000256" key="4">
    <source>
        <dbReference type="ARBA" id="ARBA00022679"/>
    </source>
</evidence>
<accession>A0A4P2Q616</accession>
<feature type="transmembrane region" description="Helical" evidence="9">
    <location>
        <begin position="433"/>
        <end position="453"/>
    </location>
</feature>
<feature type="compositionally biased region" description="Low complexity" evidence="8">
    <location>
        <begin position="23"/>
        <end position="35"/>
    </location>
</feature>
<evidence type="ECO:0000256" key="3">
    <source>
        <dbReference type="ARBA" id="ARBA00022676"/>
    </source>
</evidence>
<keyword evidence="4" id="KW-0808">Transferase</keyword>
<feature type="transmembrane region" description="Helical" evidence="9">
    <location>
        <begin position="664"/>
        <end position="683"/>
    </location>
</feature>
<feature type="transmembrane region" description="Helical" evidence="9">
    <location>
        <begin position="336"/>
        <end position="356"/>
    </location>
</feature>
<dbReference type="GO" id="GO:0016763">
    <property type="term" value="F:pentosyltransferase activity"/>
    <property type="evidence" value="ECO:0007669"/>
    <property type="project" value="TreeGrafter"/>
</dbReference>
<name>A0A4P2Q616_SORCE</name>
<dbReference type="AlphaFoldDB" id="A0A4P2Q616"/>
<feature type="compositionally biased region" description="Low complexity" evidence="8">
    <location>
        <begin position="43"/>
        <end position="103"/>
    </location>
</feature>
<evidence type="ECO:0000256" key="5">
    <source>
        <dbReference type="ARBA" id="ARBA00022692"/>
    </source>
</evidence>
<evidence type="ECO:0000256" key="2">
    <source>
        <dbReference type="ARBA" id="ARBA00022475"/>
    </source>
</evidence>
<evidence type="ECO:0000259" key="10">
    <source>
        <dbReference type="Pfam" id="PF13231"/>
    </source>
</evidence>
<reference evidence="11 12" key="1">
    <citation type="submission" date="2015-09" db="EMBL/GenBank/DDBJ databases">
        <title>Sorangium comparison.</title>
        <authorList>
            <person name="Zaburannyi N."/>
            <person name="Bunk B."/>
            <person name="Overmann J."/>
            <person name="Mueller R."/>
        </authorList>
    </citation>
    <scope>NUCLEOTIDE SEQUENCE [LARGE SCALE GENOMIC DNA]</scope>
    <source>
        <strain evidence="11 12">So ceGT47</strain>
    </source>
</reference>
<dbReference type="EMBL" id="CP012670">
    <property type="protein sequence ID" value="AUX24865.1"/>
    <property type="molecule type" value="Genomic_DNA"/>
</dbReference>
<feature type="domain" description="Glycosyltransferase RgtA/B/C/D-like" evidence="10">
    <location>
        <begin position="180"/>
        <end position="313"/>
    </location>
</feature>
<evidence type="ECO:0000313" key="11">
    <source>
        <dbReference type="EMBL" id="AUX24865.1"/>
    </source>
</evidence>
<gene>
    <name evidence="11" type="ORF">SOCEGT47_054050</name>
</gene>
<sequence length="957" mass="100249">MPRMSSVHRGDPQRGAPPAVLEPHASGAPAHGGAPPREERSPEAAAPPSSDRAAALPSSDRVAAPPSSDRAAAPPASDRSAAPPSSDRSAASPASGRSGAAARPGGGLARLVALALSAVALLPFLGKSGIWDPYELDNADLARRIAIHAFGARGLEIADAASAMPTLTDLGMGELGFTSMALGFRLFGLHDWAGRLPLALWGLAGAVVLHELLARLVDRRAGLYGVAVLVTMPLYVMQARTMLGDIVTMAALTMAFCGLTGALVEGAPRARRGALLAPAAWLAVGALGLAAGFLSRGLLIGVAVPALGAGLTWLVLRTSGAWPEPARPRVSLGDIVGGAALLIGAAAAAKGVLVLASSTAGAPLPRALGVALLEKPPVESTFDLTLRQLGHALFPWSAFLPFAVGRIFRAPSAPQGDAAAGATAPGLALDREAAVRVALVVTSALAYGAFALLGPHAGALPFSGPALLAAIAALAIRDLERGAPASRALAVGCAVLAFVLYRDLVLSPDRALSVFSVDRPAFPESFEDEAAAAMRLVLLSFAGLVALTWFEEQPRQLDRGLAAWARRLAGTYEGGAAALARVWSGNLLFLLIVLEAALVGLGAMLFVGKRIGWGALSRMPGHVAAGGMNAWWALPLLLAASPAALIAVRDLFRLAVARTAMPRALGTLLAGLLAGSVLGFWYYPALAAQLSPKEVFESYAAQRKPGEPLAALGVRSRAAAYYQGGAVTSFTEAAEAFAWLTASAGEDATGGSPSPPARRWLIVKAGELPRLNALFRARYRRNLPVLDGRSSQILLASNELGGRPNESWLARVVLDEPPAPANPVEAMFEDQLEVLGWELTDEGGRKVSSVVPQRVYRLRTYFRVHRPITENWKMFVHIDGFQRRYNGDHAVLEGRYPMSLWQPGDILVDDHEIRLEPNFTPGDYALYFGFFAGATRLPVTRGPAHEDRVRGGVLRVR</sequence>
<feature type="transmembrane region" description="Helical" evidence="9">
    <location>
        <begin position="587"/>
        <end position="608"/>
    </location>
</feature>
<proteinExistence type="predicted"/>
<feature type="transmembrane region" description="Helical" evidence="9">
    <location>
        <begin position="628"/>
        <end position="652"/>
    </location>
</feature>
<feature type="transmembrane region" description="Helical" evidence="9">
    <location>
        <begin position="297"/>
        <end position="316"/>
    </location>
</feature>
<dbReference type="InterPro" id="IPR050297">
    <property type="entry name" value="LipidA_mod_glycosyltrf_83"/>
</dbReference>
<dbReference type="PANTHER" id="PTHR33908:SF11">
    <property type="entry name" value="MEMBRANE PROTEIN"/>
    <property type="match status" value="1"/>
</dbReference>
<keyword evidence="2" id="KW-1003">Cell membrane</keyword>
<feature type="region of interest" description="Disordered" evidence="8">
    <location>
        <begin position="1"/>
        <end position="103"/>
    </location>
</feature>
<feature type="transmembrane region" description="Helical" evidence="9">
    <location>
        <begin position="488"/>
        <end position="505"/>
    </location>
</feature>
<dbReference type="Proteomes" id="UP000295781">
    <property type="component" value="Chromosome"/>
</dbReference>